<evidence type="ECO:0000313" key="3">
    <source>
        <dbReference type="EMBL" id="BDD00144.1"/>
    </source>
</evidence>
<evidence type="ECO:0000256" key="1">
    <source>
        <dbReference type="ARBA" id="ARBA00022729"/>
    </source>
</evidence>
<dbReference type="SUPFAM" id="SSF52129">
    <property type="entry name" value="Caspase-like"/>
    <property type="match status" value="1"/>
</dbReference>
<organism evidence="3 4">
    <name type="scientific">Persicobacter psychrovividus</name>
    <dbReference type="NCBI Taxonomy" id="387638"/>
    <lineage>
        <taxon>Bacteria</taxon>
        <taxon>Pseudomonadati</taxon>
        <taxon>Bacteroidota</taxon>
        <taxon>Cytophagia</taxon>
        <taxon>Cytophagales</taxon>
        <taxon>Persicobacteraceae</taxon>
        <taxon>Persicobacter</taxon>
    </lineage>
</organism>
<keyword evidence="1" id="KW-0732">Signal</keyword>
<dbReference type="CDD" id="cd02258">
    <property type="entry name" value="Peptidase_C25_N"/>
    <property type="match status" value="1"/>
</dbReference>
<proteinExistence type="predicted"/>
<reference evidence="3 4" key="1">
    <citation type="submission" date="2021-12" db="EMBL/GenBank/DDBJ databases">
        <title>Genome sequencing of bacteria with rrn-lacking chromosome and rrn-plasmid.</title>
        <authorList>
            <person name="Anda M."/>
            <person name="Iwasaki W."/>
        </authorList>
    </citation>
    <scope>NUCLEOTIDE SEQUENCE [LARGE SCALE GENOMIC DNA]</scope>
    <source>
        <strain evidence="3 4">NBRC 101262</strain>
    </source>
</reference>
<dbReference type="EMBL" id="AP025292">
    <property type="protein sequence ID" value="BDD00144.1"/>
    <property type="molecule type" value="Genomic_DNA"/>
</dbReference>
<protein>
    <submittedName>
        <fullName evidence="3">Peptidase C25</fullName>
    </submittedName>
</protein>
<sequence length="1141" mass="126822">MYTSMDQKLQHIPFLTFFIALIMVIMGTSTAFAEGVSQLSTGKWVKLKVTRNGVYKVDRNMLASMGFDVDQLDPRKLAVYGKPGGMLPQPNDQNQIDQLAEMAIEVTGEEDGRFDNTDLLLFYAEGPDRIYYDDASDFISTEKNLYSRDAYVFLTLKAETGKRLSTSEDQQTGTIFNTFTEVIAHEEETYNLLGESGRMWFGERFAEQGSKTLDFNVAGLSSDGTLSVELRTLNTTFGSSDFNVAVNGNALGTLKVDGISDASYSDKGILGQGYFSAPSVLVVDPNSQALNFTITLSSSNQPNRYYGYLDALGINVERKLQLYDGMTVFSQKRAVGQEFQQYQVANANSNTQVWNVTDFQNASNQNARLSGATLTFGTNGTAWQQFVAFNPSESLTPEFIEDLPASDLRSQTNVDLIIISPAEFMSAATELAKHRTAQGLSVQVADLANIYNEFSFGAQDISAIRNYARYVYEKGNHQLKYLLLFGDCSFDYLDRSSKDTNFVPVYESRNSTHPIYSHSSDDYFGFLEANEGAWEENRSGDHTLEIGIGRLPVQTLEEANILVQKLKNYDQSPMGDWKSKVIYVADDGDNNLHQKQANEIAQLVHQEAPAFCPEKIFLDAHIRDSGNRGRSAATEKAIQKAFHDGAFLISYQGHGSFDQWANENIFTIPHIYELNNSEHLPIVITATCDFGVYDHPNIESGAELLLKRAEGGAIAMVTTTRKVFASTNQKLNIAFTHALFQRQQDGSRPRLGDVIRMTKNNALEGAVNRNFALLGDPSMPLGTAKQEVQFNTINGQSIDQLPNIAALDHVHIEGQVNKADGVINPQFSGIVNVKLFDKALQEETLGFRDPKMIYDVYENSLFNGQATVKNGLFSVDFVVPKNIIYKKDLGILQAYAYDNTDQQDALGGTNHLTIGGTSDQPAVAERKPEINLFINDTLFAEGGMTPQDFSLIGQLKSSVGIQISPNNIGQNPTAKLDDQAPEPLNKFIRSAVDDYTTAWIDYPFEGLQEGPHQITVKAYDNTNQMAEGTLHFMVTQQGQLILKNLINYPNPFKTATTFRFEHNAIGAPLDVTVTIYNQQGQRVSQIFKSFDHASSTVELEQWNPTNTNVVLTTGMYLFKLQVVNHDNGAKAENFNRFIYIP</sequence>
<dbReference type="NCBIfam" id="NF033707">
    <property type="entry name" value="T9SS_sortase"/>
    <property type="match status" value="1"/>
</dbReference>
<keyword evidence="4" id="KW-1185">Reference proteome</keyword>
<evidence type="ECO:0000313" key="4">
    <source>
        <dbReference type="Proteomes" id="UP001354989"/>
    </source>
</evidence>
<name>A0ABN6LBE0_9BACT</name>
<dbReference type="Gene3D" id="3.40.50.10390">
    <property type="entry name" value="Gingipain r, domain 1"/>
    <property type="match status" value="1"/>
</dbReference>
<dbReference type="InterPro" id="IPR001769">
    <property type="entry name" value="Gingipain"/>
</dbReference>
<dbReference type="InterPro" id="IPR029030">
    <property type="entry name" value="Caspase-like_dom_sf"/>
</dbReference>
<dbReference type="NCBIfam" id="TIGR04183">
    <property type="entry name" value="Por_Secre_tail"/>
    <property type="match status" value="1"/>
</dbReference>
<feature type="domain" description="Gingipain" evidence="2">
    <location>
        <begin position="417"/>
        <end position="781"/>
    </location>
</feature>
<dbReference type="InterPro" id="IPR029031">
    <property type="entry name" value="Gingipain_N_sf"/>
</dbReference>
<dbReference type="Pfam" id="PF01364">
    <property type="entry name" value="Peptidase_C25"/>
    <property type="match status" value="1"/>
</dbReference>
<accession>A0ABN6LBE0</accession>
<dbReference type="InterPro" id="IPR026444">
    <property type="entry name" value="Secre_tail"/>
</dbReference>
<evidence type="ECO:0000259" key="2">
    <source>
        <dbReference type="Pfam" id="PF01364"/>
    </source>
</evidence>
<dbReference type="Proteomes" id="UP001354989">
    <property type="component" value="Chromosome"/>
</dbReference>
<gene>
    <name evidence="3" type="primary">porU</name>
    <name evidence="3" type="ORF">PEPS_24240</name>
</gene>
<dbReference type="Gene3D" id="3.40.50.1460">
    <property type="match status" value="1"/>
</dbReference>